<evidence type="ECO:0000256" key="13">
    <source>
        <dbReference type="ARBA" id="ARBA00023303"/>
    </source>
</evidence>
<feature type="domain" description="Ion transport" evidence="15">
    <location>
        <begin position="214"/>
        <end position="258"/>
    </location>
</feature>
<dbReference type="GO" id="GO:0060170">
    <property type="term" value="C:ciliary membrane"/>
    <property type="evidence" value="ECO:0007669"/>
    <property type="project" value="UniProtKB-SubCell"/>
</dbReference>
<dbReference type="GO" id="GO:0005509">
    <property type="term" value="F:calcium ion binding"/>
    <property type="evidence" value="ECO:0007669"/>
    <property type="project" value="UniProtKB-ARBA"/>
</dbReference>
<evidence type="ECO:0000256" key="5">
    <source>
        <dbReference type="ARBA" id="ARBA00022692"/>
    </source>
</evidence>
<dbReference type="InterPro" id="IPR046791">
    <property type="entry name" value="Polycystin_dom"/>
</dbReference>
<keyword evidence="13" id="KW-0407">Ion channel</keyword>
<evidence type="ECO:0000256" key="14">
    <source>
        <dbReference type="SAM" id="Phobius"/>
    </source>
</evidence>
<evidence type="ECO:0000256" key="12">
    <source>
        <dbReference type="ARBA" id="ARBA00023273"/>
    </source>
</evidence>
<evidence type="ECO:0000259" key="15">
    <source>
        <dbReference type="Pfam" id="PF00520"/>
    </source>
</evidence>
<evidence type="ECO:0000256" key="4">
    <source>
        <dbReference type="ARBA" id="ARBA00022475"/>
    </source>
</evidence>
<keyword evidence="8" id="KW-0406">Ion transport</keyword>
<evidence type="ECO:0000256" key="6">
    <source>
        <dbReference type="ARBA" id="ARBA00022989"/>
    </source>
</evidence>
<sequence>MVNPHMYYLNKVMSSLFVDTALPDDEKSSFRSIRSITDFWKFVEGPLLEGLYWDSWYNNQKLYNLKNSSRIYYENVLLGVPRVRQLRVRNNTCKVYSAFKSLISDCYGKYTTENEEVSDFGLKNDTEWKYSTSPANAPWHWGFVGVYRDGGYMFTLSKSKSHTQTKLIDLRLNSWITRGTRVVFIDFSLYNANINLFCIVSFAQFRIVLGDFNFAGIQQANWILGPIYFITFIFFVFFVLLNMFLAIINDTYSEVKADYAIGRRPDFELGKIIKKSYFNVLEKLGLKKAQDNEDKKM</sequence>
<evidence type="ECO:0000313" key="18">
    <source>
        <dbReference type="Proteomes" id="UP000001075"/>
    </source>
</evidence>
<keyword evidence="12" id="KW-0966">Cell projection</keyword>
<evidence type="ECO:0000256" key="7">
    <source>
        <dbReference type="ARBA" id="ARBA00023054"/>
    </source>
</evidence>
<dbReference type="Gene3D" id="1.10.287.70">
    <property type="match status" value="1"/>
</dbReference>
<keyword evidence="7" id="KW-0175">Coiled coil</keyword>
<dbReference type="Pfam" id="PF20519">
    <property type="entry name" value="Polycystin_dom"/>
    <property type="match status" value="1"/>
</dbReference>
<evidence type="ECO:0000256" key="9">
    <source>
        <dbReference type="ARBA" id="ARBA00023136"/>
    </source>
</evidence>
<dbReference type="FunFam" id="1.10.287.70:FF:000055">
    <property type="entry name" value="Polycystic kidney disease 2-like 1"/>
    <property type="match status" value="1"/>
</dbReference>
<dbReference type="FunCoup" id="G3HF03">
    <property type="interactions" value="86"/>
</dbReference>
<keyword evidence="11" id="KW-0325">Glycoprotein</keyword>
<comment type="similarity">
    <text evidence="2">Belongs to the polycystin family.</text>
</comment>
<dbReference type="InterPro" id="IPR005821">
    <property type="entry name" value="Ion_trans_dom"/>
</dbReference>
<dbReference type="AlphaFoldDB" id="G3HF03"/>
<dbReference type="GO" id="GO:0050982">
    <property type="term" value="P:detection of mechanical stimulus"/>
    <property type="evidence" value="ECO:0007669"/>
    <property type="project" value="TreeGrafter"/>
</dbReference>
<evidence type="ECO:0000256" key="10">
    <source>
        <dbReference type="ARBA" id="ARBA00023157"/>
    </source>
</evidence>
<name>G3HF03_CRIGR</name>
<keyword evidence="3" id="KW-0813">Transport</keyword>
<evidence type="ECO:0000256" key="8">
    <source>
        <dbReference type="ARBA" id="ARBA00023065"/>
    </source>
</evidence>
<evidence type="ECO:0000313" key="17">
    <source>
        <dbReference type="EMBL" id="EGW06700.1"/>
    </source>
</evidence>
<evidence type="ECO:0000256" key="1">
    <source>
        <dbReference type="ARBA" id="ARBA00004272"/>
    </source>
</evidence>
<accession>G3HF03</accession>
<evidence type="ECO:0000256" key="11">
    <source>
        <dbReference type="ARBA" id="ARBA00023180"/>
    </source>
</evidence>
<dbReference type="PANTHER" id="PTHR10877:SF47">
    <property type="entry name" value="POLYCYSTIN-2-LIKE PROTEIN 2"/>
    <property type="match status" value="1"/>
</dbReference>
<dbReference type="Proteomes" id="UP000001075">
    <property type="component" value="Unassembled WGS sequence"/>
</dbReference>
<dbReference type="InParanoid" id="G3HF03"/>
<dbReference type="STRING" id="10029.G3HF03"/>
<evidence type="ECO:0000256" key="3">
    <source>
        <dbReference type="ARBA" id="ARBA00022448"/>
    </source>
</evidence>
<feature type="transmembrane region" description="Helical" evidence="14">
    <location>
        <begin position="187"/>
        <end position="207"/>
    </location>
</feature>
<keyword evidence="5 14" id="KW-0812">Transmembrane</keyword>
<dbReference type="GO" id="GO:0005262">
    <property type="term" value="F:calcium channel activity"/>
    <property type="evidence" value="ECO:0007669"/>
    <property type="project" value="TreeGrafter"/>
</dbReference>
<keyword evidence="9 14" id="KW-0472">Membrane</keyword>
<dbReference type="InterPro" id="IPR051223">
    <property type="entry name" value="Polycystin"/>
</dbReference>
<proteinExistence type="inferred from homology"/>
<dbReference type="EMBL" id="JH000323">
    <property type="protein sequence ID" value="EGW06700.1"/>
    <property type="molecule type" value="Genomic_DNA"/>
</dbReference>
<gene>
    <name evidence="17" type="ORF">I79_009155</name>
</gene>
<keyword evidence="6 14" id="KW-1133">Transmembrane helix</keyword>
<protein>
    <submittedName>
        <fullName evidence="17">Polycystic kidney disease 2-like 2 protein</fullName>
    </submittedName>
</protein>
<keyword evidence="4" id="KW-1003">Cell membrane</keyword>
<reference evidence="18" key="1">
    <citation type="journal article" date="2011" name="Nat. Biotechnol.">
        <title>The genomic sequence of the Chinese hamster ovary (CHO)-K1 cell line.</title>
        <authorList>
            <person name="Xu X."/>
            <person name="Nagarajan H."/>
            <person name="Lewis N.E."/>
            <person name="Pan S."/>
            <person name="Cai Z."/>
            <person name="Liu X."/>
            <person name="Chen W."/>
            <person name="Xie M."/>
            <person name="Wang W."/>
            <person name="Hammond S."/>
            <person name="Andersen M.R."/>
            <person name="Neff N."/>
            <person name="Passarelli B."/>
            <person name="Koh W."/>
            <person name="Fan H.C."/>
            <person name="Wang J."/>
            <person name="Gui Y."/>
            <person name="Lee K.H."/>
            <person name="Betenbaugh M.J."/>
            <person name="Quake S.R."/>
            <person name="Famili I."/>
            <person name="Palsson B.O."/>
            <person name="Wang J."/>
        </authorList>
    </citation>
    <scope>NUCLEOTIDE SEQUENCE [LARGE SCALE GENOMIC DNA]</scope>
    <source>
        <strain evidence="18">CHO K1 cell line</strain>
    </source>
</reference>
<evidence type="ECO:0000259" key="16">
    <source>
        <dbReference type="Pfam" id="PF20519"/>
    </source>
</evidence>
<dbReference type="PANTHER" id="PTHR10877">
    <property type="entry name" value="POLYCYSTIN FAMILY MEMBER"/>
    <property type="match status" value="1"/>
</dbReference>
<comment type="subcellular location">
    <subcellularLocation>
        <location evidence="1">Cell projection</location>
        <location evidence="1">Cilium membrane</location>
        <topology evidence="1">Multi-pass membrane protein</topology>
    </subcellularLocation>
</comment>
<feature type="transmembrane region" description="Helical" evidence="14">
    <location>
        <begin position="227"/>
        <end position="248"/>
    </location>
</feature>
<keyword evidence="10" id="KW-1015">Disulfide bond</keyword>
<organism evidence="17 18">
    <name type="scientific">Cricetulus griseus</name>
    <name type="common">Chinese hamster</name>
    <name type="synonym">Cricetulus barabensis griseus</name>
    <dbReference type="NCBI Taxonomy" id="10029"/>
    <lineage>
        <taxon>Eukaryota</taxon>
        <taxon>Metazoa</taxon>
        <taxon>Chordata</taxon>
        <taxon>Craniata</taxon>
        <taxon>Vertebrata</taxon>
        <taxon>Euteleostomi</taxon>
        <taxon>Mammalia</taxon>
        <taxon>Eutheria</taxon>
        <taxon>Euarchontoglires</taxon>
        <taxon>Glires</taxon>
        <taxon>Rodentia</taxon>
        <taxon>Myomorpha</taxon>
        <taxon>Muroidea</taxon>
        <taxon>Cricetidae</taxon>
        <taxon>Cricetinae</taxon>
        <taxon>Cricetulus</taxon>
    </lineage>
</organism>
<feature type="domain" description="Polycystin" evidence="16">
    <location>
        <begin position="30"/>
        <end position="202"/>
    </location>
</feature>
<evidence type="ECO:0000256" key="2">
    <source>
        <dbReference type="ARBA" id="ARBA00007200"/>
    </source>
</evidence>
<dbReference type="Pfam" id="PF00520">
    <property type="entry name" value="Ion_trans"/>
    <property type="match status" value="1"/>
</dbReference>